<feature type="transmembrane region" description="Helical" evidence="2">
    <location>
        <begin position="15"/>
        <end position="36"/>
    </location>
</feature>
<dbReference type="Proteomes" id="UP000001312">
    <property type="component" value="Unassembled WGS sequence"/>
</dbReference>
<evidence type="ECO:0000313" key="4">
    <source>
        <dbReference type="Proteomes" id="UP000001312"/>
    </source>
</evidence>
<dbReference type="KEGG" id="ssl:SS1G_01038"/>
<evidence type="ECO:0000256" key="1">
    <source>
        <dbReference type="SAM" id="MobiDB-lite"/>
    </source>
</evidence>
<dbReference type="AlphaFoldDB" id="A7E6W2"/>
<gene>
    <name evidence="3" type="ORF">SS1G_01038</name>
</gene>
<dbReference type="InParanoid" id="A7E6W2"/>
<sequence length="183" mass="21121">MYFGAPPPILNWSFVPWWILSIGLACSSMANLGFIYRRKRVWSLNVVILRGKGPSRLGTRIGMGFEVRSTRYEIQRVEDMRRTGGRGFVILSTRRNDLARYLGIQSTDYITVEYHEHSTRFMITTFRTLHFILPLPSMLLKDGKSRDHVRIIMSSSEINGCVPRHPVSSTSKLRGKHETKTFE</sequence>
<dbReference type="HOGENOM" id="CLU_1475982_0_0_1"/>
<dbReference type="EMBL" id="CH476621">
    <property type="protein sequence ID" value="EDN91634.1"/>
    <property type="molecule type" value="Genomic_DNA"/>
</dbReference>
<keyword evidence="2" id="KW-1133">Transmembrane helix</keyword>
<reference evidence="4" key="1">
    <citation type="journal article" date="2011" name="PLoS Genet.">
        <title>Genomic analysis of the necrotrophic fungal pathogens Sclerotinia sclerotiorum and Botrytis cinerea.</title>
        <authorList>
            <person name="Amselem J."/>
            <person name="Cuomo C.A."/>
            <person name="van Kan J.A."/>
            <person name="Viaud M."/>
            <person name="Benito E.P."/>
            <person name="Couloux A."/>
            <person name="Coutinho P.M."/>
            <person name="de Vries R.P."/>
            <person name="Dyer P.S."/>
            <person name="Fillinger S."/>
            <person name="Fournier E."/>
            <person name="Gout L."/>
            <person name="Hahn M."/>
            <person name="Kohn L."/>
            <person name="Lapalu N."/>
            <person name="Plummer K.M."/>
            <person name="Pradier J.M."/>
            <person name="Quevillon E."/>
            <person name="Sharon A."/>
            <person name="Simon A."/>
            <person name="ten Have A."/>
            <person name="Tudzynski B."/>
            <person name="Tudzynski P."/>
            <person name="Wincker P."/>
            <person name="Andrew M."/>
            <person name="Anthouard V."/>
            <person name="Beever R.E."/>
            <person name="Beffa R."/>
            <person name="Benoit I."/>
            <person name="Bouzid O."/>
            <person name="Brault B."/>
            <person name="Chen Z."/>
            <person name="Choquer M."/>
            <person name="Collemare J."/>
            <person name="Cotton P."/>
            <person name="Danchin E.G."/>
            <person name="Da Silva C."/>
            <person name="Gautier A."/>
            <person name="Giraud C."/>
            <person name="Giraud T."/>
            <person name="Gonzalez C."/>
            <person name="Grossetete S."/>
            <person name="Guldener U."/>
            <person name="Henrissat B."/>
            <person name="Howlett B.J."/>
            <person name="Kodira C."/>
            <person name="Kretschmer M."/>
            <person name="Lappartient A."/>
            <person name="Leroch M."/>
            <person name="Levis C."/>
            <person name="Mauceli E."/>
            <person name="Neuveglise C."/>
            <person name="Oeser B."/>
            <person name="Pearson M."/>
            <person name="Poulain J."/>
            <person name="Poussereau N."/>
            <person name="Quesneville H."/>
            <person name="Rascle C."/>
            <person name="Schumacher J."/>
            <person name="Segurens B."/>
            <person name="Sexton A."/>
            <person name="Silva E."/>
            <person name="Sirven C."/>
            <person name="Soanes D.M."/>
            <person name="Talbot N.J."/>
            <person name="Templeton M."/>
            <person name="Yandava C."/>
            <person name="Yarden O."/>
            <person name="Zeng Q."/>
            <person name="Rollins J.A."/>
            <person name="Lebrun M.H."/>
            <person name="Dickman M."/>
        </authorList>
    </citation>
    <scope>NUCLEOTIDE SEQUENCE [LARGE SCALE GENOMIC DNA]</scope>
    <source>
        <strain evidence="4">ATCC 18683 / 1980 / Ss-1</strain>
    </source>
</reference>
<organism evidence="3 4">
    <name type="scientific">Sclerotinia sclerotiorum (strain ATCC 18683 / 1980 / Ss-1)</name>
    <name type="common">White mold</name>
    <name type="synonym">Whetzelinia sclerotiorum</name>
    <dbReference type="NCBI Taxonomy" id="665079"/>
    <lineage>
        <taxon>Eukaryota</taxon>
        <taxon>Fungi</taxon>
        <taxon>Dikarya</taxon>
        <taxon>Ascomycota</taxon>
        <taxon>Pezizomycotina</taxon>
        <taxon>Leotiomycetes</taxon>
        <taxon>Helotiales</taxon>
        <taxon>Sclerotiniaceae</taxon>
        <taxon>Sclerotinia</taxon>
    </lineage>
</organism>
<dbReference type="RefSeq" id="XP_001598948.1">
    <property type="nucleotide sequence ID" value="XM_001598898.1"/>
</dbReference>
<dbReference type="GeneID" id="5494765"/>
<proteinExistence type="predicted"/>
<protein>
    <submittedName>
        <fullName evidence="3">Uncharacterized protein</fullName>
    </submittedName>
</protein>
<keyword evidence="2" id="KW-0812">Transmembrane</keyword>
<accession>A7E6W2</accession>
<keyword evidence="4" id="KW-1185">Reference proteome</keyword>
<evidence type="ECO:0000256" key="2">
    <source>
        <dbReference type="SAM" id="Phobius"/>
    </source>
</evidence>
<feature type="region of interest" description="Disordered" evidence="1">
    <location>
        <begin position="163"/>
        <end position="183"/>
    </location>
</feature>
<keyword evidence="2" id="KW-0472">Membrane</keyword>
<evidence type="ECO:0000313" key="3">
    <source>
        <dbReference type="EMBL" id="EDN91634.1"/>
    </source>
</evidence>
<name>A7E6W2_SCLS1</name>